<comment type="caution">
    <text evidence="4">The sequence shown here is derived from an EMBL/GenBank/DDBJ whole genome shotgun (WGS) entry which is preliminary data.</text>
</comment>
<accession>A0A397TNZ6</accession>
<keyword evidence="5" id="KW-1185">Reference proteome</keyword>
<comment type="similarity">
    <text evidence="1">Belongs to the RdRP family.</text>
</comment>
<dbReference type="GO" id="GO:0003723">
    <property type="term" value="F:RNA binding"/>
    <property type="evidence" value="ECO:0007669"/>
    <property type="project" value="UniProtKB-KW"/>
</dbReference>
<dbReference type="PANTHER" id="PTHR23079">
    <property type="entry name" value="RNA-DEPENDENT RNA POLYMERASE"/>
    <property type="match status" value="1"/>
</dbReference>
<organism evidence="4 5">
    <name type="scientific">Glomus cerebriforme</name>
    <dbReference type="NCBI Taxonomy" id="658196"/>
    <lineage>
        <taxon>Eukaryota</taxon>
        <taxon>Fungi</taxon>
        <taxon>Fungi incertae sedis</taxon>
        <taxon>Mucoromycota</taxon>
        <taxon>Glomeromycotina</taxon>
        <taxon>Glomeromycetes</taxon>
        <taxon>Glomerales</taxon>
        <taxon>Glomeraceae</taxon>
        <taxon>Glomus</taxon>
    </lineage>
</organism>
<reference evidence="4 5" key="1">
    <citation type="submission" date="2018-06" db="EMBL/GenBank/DDBJ databases">
        <title>Comparative genomics reveals the genomic features of Rhizophagus irregularis, R. cerebriforme, R. diaphanum and Gigaspora rosea, and their symbiotic lifestyle signature.</title>
        <authorList>
            <person name="Morin E."/>
            <person name="San Clemente H."/>
            <person name="Chen E.C.H."/>
            <person name="De La Providencia I."/>
            <person name="Hainaut M."/>
            <person name="Kuo A."/>
            <person name="Kohler A."/>
            <person name="Murat C."/>
            <person name="Tang N."/>
            <person name="Roy S."/>
            <person name="Loubradou J."/>
            <person name="Henrissat B."/>
            <person name="Grigoriev I.V."/>
            <person name="Corradi N."/>
            <person name="Roux C."/>
            <person name="Martin F.M."/>
        </authorList>
    </citation>
    <scope>NUCLEOTIDE SEQUENCE [LARGE SCALE GENOMIC DNA]</scope>
    <source>
        <strain evidence="4 5">DAOM 227022</strain>
    </source>
</reference>
<dbReference type="EC" id="2.7.7.48" evidence="1"/>
<evidence type="ECO:0000259" key="3">
    <source>
        <dbReference type="Pfam" id="PF05183"/>
    </source>
</evidence>
<dbReference type="InterPro" id="IPR007855">
    <property type="entry name" value="RDRP"/>
</dbReference>
<dbReference type="InterPro" id="IPR057596">
    <property type="entry name" value="RDRP_core"/>
</dbReference>
<feature type="domain" description="RDRP core" evidence="3">
    <location>
        <begin position="266"/>
        <end position="874"/>
    </location>
</feature>
<proteinExistence type="inferred from homology"/>
<keyword evidence="1" id="KW-0696">RNA-directed RNA polymerase</keyword>
<sequence length="1080" mass="124027">MSDSPNDWAYKFILTSSRRLEAATKSFSGRTNPKEIFVTSDQRHYMYEIVKTDPELLENTIRQFIRDVKSTENNVTNIAKLRDIFTEILIGAYVNSSGYSDEDEEWLSQSDSYYSPLSSPISSSSKSSSRQPKIQPKIEPRVENIWITKTNYSTKIPRDYENYLEGITFLGKYEIIRLLKPFGPIEPTNMLWNQISYGTAVHEFLHEECKKYYHNHPNYYSEMSKIINKNLSRVWTLSSKKFPPIGSRSHVMYSGDIVFKDDQLVLSLNPPKIGISKRYYRLFSSERFLHLKINMDMNSLDNNQRSRLKELLLRPLPLAGRIYKFLYGKSDTIYYFATSGSDLPNVISIREVLDYNLPLELNRDTTLAKFYSRISLGFSNSTPTIIFKPNEVYHVEDIECNKDYSFTDGCSAISIAAMKEVADVLGLEETPSALQGRIGGSKGIWYIEPRKDTTGAKWIELRKSQTKYNVTNNPHLRTLEVLSVVSPPKNPGTLNGQLIRVLLEGGVSVDIFLRIVKNFIEKAKSQVVGCDDPHILINWVTNITNVMKKRLEIFNQDTSDDGSGNGDISGFPTFPSEQCIQLLQAGFVPSTCPFLAKKLKAVLLLTLKSLFNKFRIEVPLSRVLLCIADPTETLEPGTVFIQLDKEAGRDERTGLPFGIIEDYVILARNPSTLPSDIMKVKAVKNIHLNMYYNVVVFPVKAEKGDIPLVAHLSGGDYDGDKIFCCWDPSIVKNFKNARLQPISSRVENAFIKNEMTLDKLLLSTRPDEIEARLQEVIIENYFKDLEPTLGLYDRWHRLQSSNYGLSDETSIYLAQMCAKLVDATKQGLTILPSVQQRDNEIFRKLPVPYWMDKDNKCRNRLENLGAMDYIYMEIEKYMKEISSKDFQVAKITQDPDPHINEFWNNEFDRARRMEGEEGLAYKNDLNLIYGSSSEIIKMYNTQYRNIFDDDQDRDREQSSKPANSKNEKFKGVDHEFLKRFLNNPPVEKYQSSIFKFLKGRGPLTLENIDPLTMFELQLKAAALYIASIKRKPAGQDCWVIAFRVLCNIKSQMIDKDVLGGPRSIIDDVWQSMKIDRKWIK</sequence>
<dbReference type="Proteomes" id="UP000265703">
    <property type="component" value="Unassembled WGS sequence"/>
</dbReference>
<gene>
    <name evidence="4" type="ORF">C1645_733020</name>
</gene>
<evidence type="ECO:0000313" key="4">
    <source>
        <dbReference type="EMBL" id="RIA96761.1"/>
    </source>
</evidence>
<dbReference type="GO" id="GO:0031380">
    <property type="term" value="C:nuclear RNA-directed RNA polymerase complex"/>
    <property type="evidence" value="ECO:0007669"/>
    <property type="project" value="TreeGrafter"/>
</dbReference>
<evidence type="ECO:0000256" key="2">
    <source>
        <dbReference type="SAM" id="MobiDB-lite"/>
    </source>
</evidence>
<dbReference type="GO" id="GO:0003968">
    <property type="term" value="F:RNA-directed RNA polymerase activity"/>
    <property type="evidence" value="ECO:0007669"/>
    <property type="project" value="UniProtKB-KW"/>
</dbReference>
<keyword evidence="1" id="KW-0808">Transferase</keyword>
<dbReference type="GO" id="GO:0030422">
    <property type="term" value="P:siRNA processing"/>
    <property type="evidence" value="ECO:0007669"/>
    <property type="project" value="TreeGrafter"/>
</dbReference>
<protein>
    <recommendedName>
        <fullName evidence="1">RNA-dependent RNA polymerase</fullName>
        <ecNumber evidence="1">2.7.7.48</ecNumber>
    </recommendedName>
</protein>
<keyword evidence="1" id="KW-0694">RNA-binding</keyword>
<dbReference type="PANTHER" id="PTHR23079:SF14">
    <property type="entry name" value="RNA-DEPENDENT RNA POLYMERASE"/>
    <property type="match status" value="1"/>
</dbReference>
<evidence type="ECO:0000313" key="5">
    <source>
        <dbReference type="Proteomes" id="UP000265703"/>
    </source>
</evidence>
<comment type="catalytic activity">
    <reaction evidence="1">
        <text>RNA(n) + a ribonucleoside 5'-triphosphate = RNA(n+1) + diphosphate</text>
        <dbReference type="Rhea" id="RHEA:21248"/>
        <dbReference type="Rhea" id="RHEA-COMP:14527"/>
        <dbReference type="Rhea" id="RHEA-COMP:17342"/>
        <dbReference type="ChEBI" id="CHEBI:33019"/>
        <dbReference type="ChEBI" id="CHEBI:61557"/>
        <dbReference type="ChEBI" id="CHEBI:140395"/>
        <dbReference type="EC" id="2.7.7.48"/>
    </reaction>
</comment>
<evidence type="ECO:0000256" key="1">
    <source>
        <dbReference type="RuleBase" id="RU363098"/>
    </source>
</evidence>
<keyword evidence="1" id="KW-0548">Nucleotidyltransferase</keyword>
<feature type="region of interest" description="Disordered" evidence="2">
    <location>
        <begin position="948"/>
        <end position="967"/>
    </location>
</feature>
<dbReference type="EMBL" id="QKYT01000039">
    <property type="protein sequence ID" value="RIA96761.1"/>
    <property type="molecule type" value="Genomic_DNA"/>
</dbReference>
<dbReference type="OrthoDB" id="10055769at2759"/>
<dbReference type="Pfam" id="PF05183">
    <property type="entry name" value="RdRP"/>
    <property type="match status" value="1"/>
</dbReference>
<dbReference type="AlphaFoldDB" id="A0A397TNZ6"/>
<name>A0A397TNZ6_9GLOM</name>